<keyword evidence="5" id="KW-0808">Transferase</keyword>
<evidence type="ECO:0000256" key="6">
    <source>
        <dbReference type="ARBA" id="ARBA00022898"/>
    </source>
</evidence>
<dbReference type="Proteomes" id="UP000580568">
    <property type="component" value="Unassembled WGS sequence"/>
</dbReference>
<dbReference type="EMBL" id="BLZR01000001">
    <property type="protein sequence ID" value="GFP75889.1"/>
    <property type="molecule type" value="Genomic_DNA"/>
</dbReference>
<dbReference type="Gene3D" id="3.40.640.10">
    <property type="entry name" value="Type I PLP-dependent aspartate aminotransferase-like (Major domain)"/>
    <property type="match status" value="1"/>
</dbReference>
<dbReference type="FunFam" id="3.40.640.10:FF:000053">
    <property type="entry name" value="Aminotransferase, class I"/>
    <property type="match status" value="1"/>
</dbReference>
<dbReference type="InterPro" id="IPR004839">
    <property type="entry name" value="Aminotransferase_I/II_large"/>
</dbReference>
<evidence type="ECO:0000259" key="7">
    <source>
        <dbReference type="Pfam" id="PF00155"/>
    </source>
</evidence>
<protein>
    <submittedName>
        <fullName evidence="8">2-aminoadipate transaminase</fullName>
    </submittedName>
</protein>
<comment type="cofactor">
    <cofactor evidence="1">
        <name>pyridoxal 5'-phosphate</name>
        <dbReference type="ChEBI" id="CHEBI:597326"/>
    </cofactor>
</comment>
<dbReference type="Gene3D" id="3.90.1150.10">
    <property type="entry name" value="Aspartate Aminotransferase, domain 1"/>
    <property type="match status" value="1"/>
</dbReference>
<dbReference type="CDD" id="cd00609">
    <property type="entry name" value="AAT_like"/>
    <property type="match status" value="1"/>
</dbReference>
<dbReference type="GO" id="GO:1901605">
    <property type="term" value="P:alpha-amino acid metabolic process"/>
    <property type="evidence" value="ECO:0007669"/>
    <property type="project" value="TreeGrafter"/>
</dbReference>
<dbReference type="InterPro" id="IPR015421">
    <property type="entry name" value="PyrdxlP-dep_Trfase_major"/>
</dbReference>
<accession>A0A6V8SF94</accession>
<keyword evidence="4" id="KW-0032">Aminotransferase</keyword>
<dbReference type="GO" id="GO:0008483">
    <property type="term" value="F:transaminase activity"/>
    <property type="evidence" value="ECO:0007669"/>
    <property type="project" value="UniProtKB-KW"/>
</dbReference>
<reference evidence="8 9" key="1">
    <citation type="submission" date="2020-07" db="EMBL/GenBank/DDBJ databases">
        <title>A new beta-1,3-glucan-decomposing anaerobic bacterium isolated from anoxic soil subjected to biological soil disinfestation.</title>
        <authorList>
            <person name="Ueki A."/>
            <person name="Tonouchi A."/>
        </authorList>
    </citation>
    <scope>NUCLEOTIDE SEQUENCE [LARGE SCALE GENOMIC DNA]</scope>
    <source>
        <strain evidence="8 9">TW1</strain>
    </source>
</reference>
<evidence type="ECO:0000256" key="2">
    <source>
        <dbReference type="ARBA" id="ARBA00007441"/>
    </source>
</evidence>
<comment type="caution">
    <text evidence="8">The sequence shown here is derived from an EMBL/GenBank/DDBJ whole genome shotgun (WGS) entry which is preliminary data.</text>
</comment>
<evidence type="ECO:0000256" key="5">
    <source>
        <dbReference type="ARBA" id="ARBA00022679"/>
    </source>
</evidence>
<evidence type="ECO:0000313" key="9">
    <source>
        <dbReference type="Proteomes" id="UP000580568"/>
    </source>
</evidence>
<organism evidence="8 9">
    <name type="scientific">Clostridium fungisolvens</name>
    <dbReference type="NCBI Taxonomy" id="1604897"/>
    <lineage>
        <taxon>Bacteria</taxon>
        <taxon>Bacillati</taxon>
        <taxon>Bacillota</taxon>
        <taxon>Clostridia</taxon>
        <taxon>Eubacteriales</taxon>
        <taxon>Clostridiaceae</taxon>
        <taxon>Clostridium</taxon>
    </lineage>
</organism>
<comment type="similarity">
    <text evidence="2">Belongs to the class-I pyridoxal-phosphate-dependent aminotransferase family.</text>
</comment>
<evidence type="ECO:0000256" key="1">
    <source>
        <dbReference type="ARBA" id="ARBA00001933"/>
    </source>
</evidence>
<proteinExistence type="inferred from homology"/>
<dbReference type="SUPFAM" id="SSF53383">
    <property type="entry name" value="PLP-dependent transferases"/>
    <property type="match status" value="1"/>
</dbReference>
<evidence type="ECO:0000256" key="4">
    <source>
        <dbReference type="ARBA" id="ARBA00022576"/>
    </source>
</evidence>
<dbReference type="PANTHER" id="PTHR42790:SF19">
    <property type="entry name" value="KYNURENINE_ALPHA-AMINOADIPATE AMINOTRANSFERASE, MITOCHONDRIAL"/>
    <property type="match status" value="1"/>
</dbReference>
<dbReference type="Pfam" id="PF00155">
    <property type="entry name" value="Aminotran_1_2"/>
    <property type="match status" value="1"/>
</dbReference>
<dbReference type="AlphaFoldDB" id="A0A6V8SF94"/>
<keyword evidence="9" id="KW-1185">Reference proteome</keyword>
<evidence type="ECO:0000256" key="3">
    <source>
        <dbReference type="ARBA" id="ARBA00011738"/>
    </source>
</evidence>
<sequence>MKFSKRASNIKTSEIREILKLIENPEIISFAGGLPAPELFPKEEIIKLTAEVINNEGNEALQYGTTEGYNPLRKAILEQRLKPFGITGTIDNILITSGSQQGLDFTGKLFIDKDDVIIVEKPSYLGAINAFRVYEAQFVEVSMDKDGMIIEELEEKLKLYPNAKFIYTIPDFHNPSGITMSLERRKQLADIASKYKVPVLEDSPYGELVLEGEKLPPIKSFDTDGYVIYFGTFSKTFCPGLRLGWIFGDEKVINKYVTLKQSSDLQCSSLDQRIIAYYLNNYNLDEHIEKIKSVYRKRRNLMFDCMDEFLPKEIKYTRSKGGLFTWLELREDIDTVKLLEEALKFNVAFVPGSSFFASGGHTNYLRLNYSNMPEDKIVEGIKRLSKLLKEYYKES</sequence>
<gene>
    <name evidence="8" type="ORF">bsdtw1_01981</name>
</gene>
<dbReference type="InterPro" id="IPR015422">
    <property type="entry name" value="PyrdxlP-dep_Trfase_small"/>
</dbReference>
<dbReference type="InterPro" id="IPR015424">
    <property type="entry name" value="PyrdxlP-dep_Trfase"/>
</dbReference>
<dbReference type="GO" id="GO:0030170">
    <property type="term" value="F:pyridoxal phosphate binding"/>
    <property type="evidence" value="ECO:0007669"/>
    <property type="project" value="InterPro"/>
</dbReference>
<feature type="domain" description="Aminotransferase class I/classII large" evidence="7">
    <location>
        <begin position="43"/>
        <end position="384"/>
    </location>
</feature>
<dbReference type="RefSeq" id="WP_183277359.1">
    <property type="nucleotide sequence ID" value="NZ_BLZR01000001.1"/>
</dbReference>
<dbReference type="InterPro" id="IPR050859">
    <property type="entry name" value="Class-I_PLP-dep_aminotransf"/>
</dbReference>
<dbReference type="PANTHER" id="PTHR42790">
    <property type="entry name" value="AMINOTRANSFERASE"/>
    <property type="match status" value="1"/>
</dbReference>
<evidence type="ECO:0000313" key="8">
    <source>
        <dbReference type="EMBL" id="GFP75889.1"/>
    </source>
</evidence>
<keyword evidence="6" id="KW-0663">Pyridoxal phosphate</keyword>
<comment type="subunit">
    <text evidence="3">Homodimer.</text>
</comment>
<name>A0A6V8SF94_9CLOT</name>